<keyword evidence="1" id="KW-0812">Transmembrane</keyword>
<keyword evidence="3" id="KW-1185">Reference proteome</keyword>
<name>A0A8S4S2N9_9NEOP</name>
<accession>A0A8S4S2N9</accession>
<dbReference type="AlphaFoldDB" id="A0A8S4S2N9"/>
<gene>
    <name evidence="2" type="primary">jg22329</name>
    <name evidence="2" type="ORF">PAEG_LOCUS20802</name>
</gene>
<protein>
    <submittedName>
        <fullName evidence="2">Jg22329 protein</fullName>
    </submittedName>
</protein>
<reference evidence="2" key="1">
    <citation type="submission" date="2022-03" db="EMBL/GenBank/DDBJ databases">
        <authorList>
            <person name="Lindestad O."/>
        </authorList>
    </citation>
    <scope>NUCLEOTIDE SEQUENCE</scope>
</reference>
<organism evidence="2 3">
    <name type="scientific">Pararge aegeria aegeria</name>
    <dbReference type="NCBI Taxonomy" id="348720"/>
    <lineage>
        <taxon>Eukaryota</taxon>
        <taxon>Metazoa</taxon>
        <taxon>Ecdysozoa</taxon>
        <taxon>Arthropoda</taxon>
        <taxon>Hexapoda</taxon>
        <taxon>Insecta</taxon>
        <taxon>Pterygota</taxon>
        <taxon>Neoptera</taxon>
        <taxon>Endopterygota</taxon>
        <taxon>Lepidoptera</taxon>
        <taxon>Glossata</taxon>
        <taxon>Ditrysia</taxon>
        <taxon>Papilionoidea</taxon>
        <taxon>Nymphalidae</taxon>
        <taxon>Satyrinae</taxon>
        <taxon>Satyrini</taxon>
        <taxon>Parargina</taxon>
        <taxon>Pararge</taxon>
    </lineage>
</organism>
<evidence type="ECO:0000256" key="1">
    <source>
        <dbReference type="SAM" id="Phobius"/>
    </source>
</evidence>
<keyword evidence="1" id="KW-0472">Membrane</keyword>
<proteinExistence type="predicted"/>
<sequence>MYNDVSDVEPAVAFIDCGLITCFILWNQLREQEGKKDQVKVTIEARLHQCARKSTIRQEWQRIVKRATTPIDDKGRSVKTVTTKKKTRKLEIEPGCIQSGYVLQMSLLLIRPALLAWAGDSYLPVERIKMYTASGAGRINNAISRNYNTTYCDDTSVRTVCYSGEQRSKAG</sequence>
<comment type="caution">
    <text evidence="2">The sequence shown here is derived from an EMBL/GenBank/DDBJ whole genome shotgun (WGS) entry which is preliminary data.</text>
</comment>
<dbReference type="EMBL" id="CAKXAJ010025868">
    <property type="protein sequence ID" value="CAH2244902.1"/>
    <property type="molecule type" value="Genomic_DNA"/>
</dbReference>
<feature type="transmembrane region" description="Helical" evidence="1">
    <location>
        <begin position="12"/>
        <end position="29"/>
    </location>
</feature>
<dbReference type="Proteomes" id="UP000838756">
    <property type="component" value="Unassembled WGS sequence"/>
</dbReference>
<evidence type="ECO:0000313" key="3">
    <source>
        <dbReference type="Proteomes" id="UP000838756"/>
    </source>
</evidence>
<evidence type="ECO:0000313" key="2">
    <source>
        <dbReference type="EMBL" id="CAH2244902.1"/>
    </source>
</evidence>
<keyword evidence="1" id="KW-1133">Transmembrane helix</keyword>